<dbReference type="PANTHER" id="PTHR42781:SF4">
    <property type="entry name" value="SPERMIDINE_PUTRESCINE IMPORT ATP-BINDING PROTEIN POTA"/>
    <property type="match status" value="1"/>
</dbReference>
<reference evidence="6 7" key="1">
    <citation type="submission" date="2021-06" db="EMBL/GenBank/DDBJ databases">
        <authorList>
            <person name="Lee D.H."/>
        </authorList>
    </citation>
    <scope>NUCLEOTIDE SEQUENCE [LARGE SCALE GENOMIC DNA]</scope>
    <source>
        <strain evidence="6 7">MMS21-HV4-11</strain>
    </source>
</reference>
<sequence length="354" mass="38683">MNETRIEVKDLVVRYGDQVAVNGVSFSVGRGEHLTLLGPSGCGKTTTLRAIAGLEQPSGGSIRVDGRTMYDAAGRTNVQTEQRGVSMVFQSYAIWPHMSVFDNVAYGLRVRKQSQDDIKANVERALDLVQMRHLAERGASKLSGGQQQRVALARAIAFSPTVVLFDEPLSNLDAKLRAEMRVELRELQRRLGITSVYVTHDQEEALAISDRVIVMNVGVIEQIGTPEEIYNRPRSRFVADFVGSANLIKGRPAGDGTFVTEGGTSLKVMAPHTPHGKETEVAVRTAYIGLEPQAGENHVPGKVRQRLFHGDFVQYVVDSGVGAMIVRRPPTNLLPEGADVTLSFSPEHCVLLEV</sequence>
<evidence type="ECO:0000313" key="6">
    <source>
        <dbReference type="EMBL" id="MBU8875354.1"/>
    </source>
</evidence>
<organism evidence="6 7">
    <name type="scientific">Reyranella humidisoli</name>
    <dbReference type="NCBI Taxonomy" id="2849149"/>
    <lineage>
        <taxon>Bacteria</taxon>
        <taxon>Pseudomonadati</taxon>
        <taxon>Pseudomonadota</taxon>
        <taxon>Alphaproteobacteria</taxon>
        <taxon>Hyphomicrobiales</taxon>
        <taxon>Reyranellaceae</taxon>
        <taxon>Reyranella</taxon>
    </lineage>
</organism>
<dbReference type="Proteomes" id="UP000727907">
    <property type="component" value="Unassembled WGS sequence"/>
</dbReference>
<dbReference type="InterPro" id="IPR013611">
    <property type="entry name" value="Transp-assoc_OB_typ2"/>
</dbReference>
<dbReference type="InterPro" id="IPR003593">
    <property type="entry name" value="AAA+_ATPase"/>
</dbReference>
<proteinExistence type="inferred from homology"/>
<evidence type="ECO:0000259" key="5">
    <source>
        <dbReference type="PROSITE" id="PS50893"/>
    </source>
</evidence>
<dbReference type="SMART" id="SM00382">
    <property type="entry name" value="AAA"/>
    <property type="match status" value="1"/>
</dbReference>
<dbReference type="InterPro" id="IPR017871">
    <property type="entry name" value="ABC_transporter-like_CS"/>
</dbReference>
<dbReference type="PROSITE" id="PS00211">
    <property type="entry name" value="ABC_TRANSPORTER_1"/>
    <property type="match status" value="1"/>
</dbReference>
<dbReference type="GO" id="GO:0005524">
    <property type="term" value="F:ATP binding"/>
    <property type="evidence" value="ECO:0007669"/>
    <property type="project" value="UniProtKB-KW"/>
</dbReference>
<feature type="domain" description="ABC transporter" evidence="5">
    <location>
        <begin position="6"/>
        <end position="242"/>
    </location>
</feature>
<protein>
    <submittedName>
        <fullName evidence="6">ABC transporter ATP-binding protein</fullName>
    </submittedName>
</protein>
<evidence type="ECO:0000256" key="3">
    <source>
        <dbReference type="ARBA" id="ARBA00022741"/>
    </source>
</evidence>
<keyword evidence="7" id="KW-1185">Reference proteome</keyword>
<gene>
    <name evidence="6" type="ORF">KQ910_16390</name>
</gene>
<keyword evidence="4 6" id="KW-0067">ATP-binding</keyword>
<name>A0ABS6IL81_9HYPH</name>
<keyword evidence="3" id="KW-0547">Nucleotide-binding</keyword>
<dbReference type="Pfam" id="PF00005">
    <property type="entry name" value="ABC_tran"/>
    <property type="match status" value="1"/>
</dbReference>
<dbReference type="EMBL" id="JAHOPB010000001">
    <property type="protein sequence ID" value="MBU8875354.1"/>
    <property type="molecule type" value="Genomic_DNA"/>
</dbReference>
<evidence type="ECO:0000313" key="7">
    <source>
        <dbReference type="Proteomes" id="UP000727907"/>
    </source>
</evidence>
<keyword evidence="2" id="KW-0813">Transport</keyword>
<evidence type="ECO:0000256" key="4">
    <source>
        <dbReference type="ARBA" id="ARBA00022840"/>
    </source>
</evidence>
<dbReference type="InterPro" id="IPR003439">
    <property type="entry name" value="ABC_transporter-like_ATP-bd"/>
</dbReference>
<dbReference type="InterPro" id="IPR050093">
    <property type="entry name" value="ABC_SmlMolc_Importer"/>
</dbReference>
<comment type="similarity">
    <text evidence="1">Belongs to the ABC transporter superfamily.</text>
</comment>
<evidence type="ECO:0000256" key="2">
    <source>
        <dbReference type="ARBA" id="ARBA00022448"/>
    </source>
</evidence>
<comment type="caution">
    <text evidence="6">The sequence shown here is derived from an EMBL/GenBank/DDBJ whole genome shotgun (WGS) entry which is preliminary data.</text>
</comment>
<evidence type="ECO:0000256" key="1">
    <source>
        <dbReference type="ARBA" id="ARBA00005417"/>
    </source>
</evidence>
<dbReference type="PANTHER" id="PTHR42781">
    <property type="entry name" value="SPERMIDINE/PUTRESCINE IMPORT ATP-BINDING PROTEIN POTA"/>
    <property type="match status" value="1"/>
</dbReference>
<dbReference type="Pfam" id="PF08402">
    <property type="entry name" value="TOBE_2"/>
    <property type="match status" value="1"/>
</dbReference>
<accession>A0ABS6IL81</accession>
<dbReference type="RefSeq" id="WP_216962457.1">
    <property type="nucleotide sequence ID" value="NZ_JAHOPB010000001.1"/>
</dbReference>
<dbReference type="PROSITE" id="PS50893">
    <property type="entry name" value="ABC_TRANSPORTER_2"/>
    <property type="match status" value="1"/>
</dbReference>